<dbReference type="Pfam" id="PF00916">
    <property type="entry name" value="Sulfate_transp"/>
    <property type="match status" value="1"/>
</dbReference>
<dbReference type="NCBIfam" id="TIGR00815">
    <property type="entry name" value="sulP"/>
    <property type="match status" value="1"/>
</dbReference>
<feature type="transmembrane region" description="Helical" evidence="5">
    <location>
        <begin position="364"/>
        <end position="383"/>
    </location>
</feature>
<dbReference type="EMBL" id="CAWYQH010000001">
    <property type="protein sequence ID" value="CAK8671885.1"/>
    <property type="molecule type" value="Genomic_DNA"/>
</dbReference>
<dbReference type="SUPFAM" id="SSF52091">
    <property type="entry name" value="SpoIIaa-like"/>
    <property type="match status" value="1"/>
</dbReference>
<dbReference type="Proteomes" id="UP001642483">
    <property type="component" value="Unassembled WGS sequence"/>
</dbReference>
<dbReference type="InterPro" id="IPR036513">
    <property type="entry name" value="STAS_dom_sf"/>
</dbReference>
<dbReference type="PROSITE" id="PS50801">
    <property type="entry name" value="STAS"/>
    <property type="match status" value="1"/>
</dbReference>
<keyword evidence="3 5" id="KW-1133">Transmembrane helix</keyword>
<organism evidence="7 8">
    <name type="scientific">Clavelina lepadiformis</name>
    <name type="common">Light-bulb sea squirt</name>
    <name type="synonym">Ascidia lepadiformis</name>
    <dbReference type="NCBI Taxonomy" id="159417"/>
    <lineage>
        <taxon>Eukaryota</taxon>
        <taxon>Metazoa</taxon>
        <taxon>Chordata</taxon>
        <taxon>Tunicata</taxon>
        <taxon>Ascidiacea</taxon>
        <taxon>Aplousobranchia</taxon>
        <taxon>Clavelinidae</taxon>
        <taxon>Clavelina</taxon>
    </lineage>
</organism>
<dbReference type="Pfam" id="PF01740">
    <property type="entry name" value="STAS"/>
    <property type="match status" value="1"/>
</dbReference>
<comment type="subcellular location">
    <subcellularLocation>
        <location evidence="1">Membrane</location>
        <topology evidence="1">Multi-pass membrane protein</topology>
    </subcellularLocation>
</comment>
<evidence type="ECO:0000256" key="1">
    <source>
        <dbReference type="ARBA" id="ARBA00004141"/>
    </source>
</evidence>
<evidence type="ECO:0000256" key="2">
    <source>
        <dbReference type="ARBA" id="ARBA00022692"/>
    </source>
</evidence>
<accession>A0ABP0EWR7</accession>
<feature type="transmembrane region" description="Helical" evidence="5">
    <location>
        <begin position="437"/>
        <end position="456"/>
    </location>
</feature>
<gene>
    <name evidence="7" type="ORF">CVLEPA_LOCUS915</name>
</gene>
<feature type="transmembrane region" description="Helical" evidence="5">
    <location>
        <begin position="403"/>
        <end position="425"/>
    </location>
</feature>
<keyword evidence="4 5" id="KW-0472">Membrane</keyword>
<dbReference type="InterPro" id="IPR011547">
    <property type="entry name" value="SLC26A/SulP_dom"/>
</dbReference>
<feature type="transmembrane region" description="Helical" evidence="5">
    <location>
        <begin position="207"/>
        <end position="224"/>
    </location>
</feature>
<proteinExistence type="predicted"/>
<feature type="transmembrane region" description="Helical" evidence="5">
    <location>
        <begin position="283"/>
        <end position="304"/>
    </location>
</feature>
<name>A0ABP0EWR7_CLALP</name>
<sequence length="801" mass="88185">MSEIESSSEVAPCDIMTDEQLLQLYGKPEEKQDPIHQRAVSKIKKDCTCSRERAKSIIHSILPMSNWLPHYKPKEQLLGDVTGGITVGIVHLPQAMAYGLLASLPPINGLYVSFFPVLIYAMFGTTPHMSVGTFAVISLMIGAAIDKHVPDPGCSSMLGTTSMPTNFLNVTGTADVTVTSYDATQTSFPEFDSSLCENDYNARKVEVAVALSVAVAVIHFAMYITRLGIITILLSSHMVSGFTCGAAFHVMTSQVPKLLGLNIPRKSGILALIYTYVDVFKNLYAINWATVIISACCIVFLMIGKDINVRFKKKLPFPLPWELVVVIATTLTSQFGYLQPNYGVEIVGEIPQGIRISVPAPPDILLVAVDAIPIAIVIFSVSISLSRLFAAKHAYEVDANQELLAYAMANLVSSFFSCFPCASSLSRSVIWEETGGNTQITGLISSVIVLIILLWIGPLFQSLPQAALASIIVVNLKRMLYQFSQLKSIWQVSKIDCISWFVTWLSVVLLGVDFGLMVGVVFSLLTIIFRMLIAQGGVLIAVGETGLFRSKKEFNSEPNTNDNRILVFKFSSPLYYANKQRFECQVTSALGFQPAVEVARRKKEELKRKKMQKKALIMSSSGSIVANQGFVEEENGVIKTVRTNENREESSRPKINENGIMNRYNKDDVTDLEAQNRITEKSIGKQTSEERISHLVLDMASCSFIDNDGVKSLKSLHQTLSKLNIKVLLAECTSEVRRCLQAGNFPSKAEEESAEYQPVYFVSVKKAFNYATKDITSAVLSDAINESNDTTCNTGIDATRM</sequence>
<dbReference type="InterPro" id="IPR002645">
    <property type="entry name" value="STAS_dom"/>
</dbReference>
<reference evidence="7 8" key="1">
    <citation type="submission" date="2024-02" db="EMBL/GenBank/DDBJ databases">
        <authorList>
            <person name="Daric V."/>
            <person name="Darras S."/>
        </authorList>
    </citation>
    <scope>NUCLEOTIDE SEQUENCE [LARGE SCALE GENOMIC DNA]</scope>
</reference>
<dbReference type="CDD" id="cd07042">
    <property type="entry name" value="STAS_SulP_like_sulfate_transporter"/>
    <property type="match status" value="1"/>
</dbReference>
<comment type="caution">
    <text evidence="7">The sequence shown here is derived from an EMBL/GenBank/DDBJ whole genome shotgun (WGS) entry which is preliminary data.</text>
</comment>
<evidence type="ECO:0000259" key="6">
    <source>
        <dbReference type="PROSITE" id="PS50801"/>
    </source>
</evidence>
<evidence type="ECO:0000256" key="3">
    <source>
        <dbReference type="ARBA" id="ARBA00022989"/>
    </source>
</evidence>
<protein>
    <recommendedName>
        <fullName evidence="6">STAS domain-containing protein</fullName>
    </recommendedName>
</protein>
<evidence type="ECO:0000256" key="4">
    <source>
        <dbReference type="ARBA" id="ARBA00023136"/>
    </source>
</evidence>
<keyword evidence="2 5" id="KW-0812">Transmembrane</keyword>
<evidence type="ECO:0000313" key="8">
    <source>
        <dbReference type="Proteomes" id="UP001642483"/>
    </source>
</evidence>
<dbReference type="Gene3D" id="3.30.750.24">
    <property type="entry name" value="STAS domain"/>
    <property type="match status" value="1"/>
</dbReference>
<dbReference type="InterPro" id="IPR001902">
    <property type="entry name" value="SLC26A/SulP_fam"/>
</dbReference>
<keyword evidence="8" id="KW-1185">Reference proteome</keyword>
<dbReference type="PANTHER" id="PTHR11814">
    <property type="entry name" value="SULFATE TRANSPORTER"/>
    <property type="match status" value="1"/>
</dbReference>
<evidence type="ECO:0000313" key="7">
    <source>
        <dbReference type="EMBL" id="CAK8671885.1"/>
    </source>
</evidence>
<evidence type="ECO:0000256" key="5">
    <source>
        <dbReference type="SAM" id="Phobius"/>
    </source>
</evidence>
<feature type="transmembrane region" description="Helical" evidence="5">
    <location>
        <begin position="492"/>
        <end position="512"/>
    </location>
</feature>
<feature type="domain" description="STAS" evidence="6">
    <location>
        <begin position="565"/>
        <end position="771"/>
    </location>
</feature>